<protein>
    <submittedName>
        <fullName evidence="5">Glycosyltransferase</fullName>
    </submittedName>
</protein>
<accession>A0A4Q2KCD8</accession>
<comment type="caution">
    <text evidence="5">The sequence shown here is derived from an EMBL/GenBank/DDBJ whole genome shotgun (WGS) entry which is preliminary data.</text>
</comment>
<organism evidence="5 6">
    <name type="scientific">Candidatus Borkfalkia ceftriaxoniphila</name>
    <dbReference type="NCBI Taxonomy" id="2508949"/>
    <lineage>
        <taxon>Bacteria</taxon>
        <taxon>Bacillati</taxon>
        <taxon>Bacillota</taxon>
        <taxon>Clostridia</taxon>
        <taxon>Christensenellales</taxon>
        <taxon>Christensenellaceae</taxon>
        <taxon>Candidatus Borkfalkia</taxon>
    </lineage>
</organism>
<reference evidence="5 6" key="1">
    <citation type="journal article" date="2019" name="Gut">
        <title>Antibiotics-induced monodominance of a novel gut bacterial order.</title>
        <authorList>
            <person name="Hildebrand F."/>
            <person name="Moitinho-Silva L."/>
            <person name="Blasche S."/>
            <person name="Jahn M.T."/>
            <person name="Gossmann T.I."/>
            <person name="Heuerta-Cepas J."/>
            <person name="Hercog R."/>
            <person name="Luetge M."/>
            <person name="Bahram M."/>
            <person name="Pryszlak A."/>
            <person name="Alves R.J."/>
            <person name="Waszak S.M."/>
            <person name="Zhu A."/>
            <person name="Ye L."/>
            <person name="Costea P.I."/>
            <person name="Aalvink S."/>
            <person name="Belzer C."/>
            <person name="Forslund S.K."/>
            <person name="Sunagawa S."/>
            <person name="Hentschel U."/>
            <person name="Merten C."/>
            <person name="Patil K.R."/>
            <person name="Benes V."/>
            <person name="Bork P."/>
        </authorList>
    </citation>
    <scope>NUCLEOTIDE SEQUENCE [LARGE SCALE GENOMIC DNA]</scope>
    <source>
        <strain evidence="5 6">HDS1380</strain>
    </source>
</reference>
<gene>
    <name evidence="5" type="ORF">ESZ91_04430</name>
</gene>
<dbReference type="GO" id="GO:0016757">
    <property type="term" value="F:glycosyltransferase activity"/>
    <property type="evidence" value="ECO:0007669"/>
    <property type="project" value="UniProtKB-KW"/>
</dbReference>
<dbReference type="SUPFAM" id="SSF53448">
    <property type="entry name" value="Nucleotide-diphospho-sugar transferases"/>
    <property type="match status" value="1"/>
</dbReference>
<keyword evidence="3 5" id="KW-0808">Transferase</keyword>
<keyword evidence="2" id="KW-0328">Glycosyltransferase</keyword>
<evidence type="ECO:0000313" key="5">
    <source>
        <dbReference type="EMBL" id="RXZ61647.1"/>
    </source>
</evidence>
<sequence length="264" mass="30507">MRVISVIMGVYNAENSVERAVRSLYTYTGDMEVIAVNDGSKDGTADKLFRLSEEFPSLKVFSLEENCGLTYCLNFALEKSAGEFVARMDADDICRVGRFEKQLAFLNGHPDYAFTGGGARLFDEKGVYARRSFPAQPQLSDIIRGNPFIHPTLLFRREALLKVGGYRDVSKTVRSEDYDLVFRLYAARLYGYNLQDDLISYYEPRNLAKKHTFRTRRNEFYVRMYGSRLNRSVKGRFYAFKPLILAFLPAGLYRRLHKNREEKL</sequence>
<dbReference type="Proteomes" id="UP000291269">
    <property type="component" value="Unassembled WGS sequence"/>
</dbReference>
<dbReference type="InterPro" id="IPR050834">
    <property type="entry name" value="Glycosyltransf_2"/>
</dbReference>
<evidence type="ECO:0000256" key="1">
    <source>
        <dbReference type="ARBA" id="ARBA00006739"/>
    </source>
</evidence>
<dbReference type="Gene3D" id="3.90.550.10">
    <property type="entry name" value="Spore Coat Polysaccharide Biosynthesis Protein SpsA, Chain A"/>
    <property type="match status" value="1"/>
</dbReference>
<evidence type="ECO:0000256" key="2">
    <source>
        <dbReference type="ARBA" id="ARBA00022676"/>
    </source>
</evidence>
<dbReference type="OrthoDB" id="9815829at2"/>
<evidence type="ECO:0000256" key="3">
    <source>
        <dbReference type="ARBA" id="ARBA00022679"/>
    </source>
</evidence>
<dbReference type="InterPro" id="IPR001173">
    <property type="entry name" value="Glyco_trans_2-like"/>
</dbReference>
<evidence type="ECO:0000259" key="4">
    <source>
        <dbReference type="Pfam" id="PF00535"/>
    </source>
</evidence>
<dbReference type="EMBL" id="SDOZ01000002">
    <property type="protein sequence ID" value="RXZ61647.1"/>
    <property type="molecule type" value="Genomic_DNA"/>
</dbReference>
<proteinExistence type="inferred from homology"/>
<dbReference type="InterPro" id="IPR029044">
    <property type="entry name" value="Nucleotide-diphossugar_trans"/>
</dbReference>
<feature type="domain" description="Glycosyltransferase 2-like" evidence="4">
    <location>
        <begin position="5"/>
        <end position="136"/>
    </location>
</feature>
<dbReference type="AlphaFoldDB" id="A0A4Q2KCD8"/>
<dbReference type="PANTHER" id="PTHR43685:SF5">
    <property type="entry name" value="GLYCOSYLTRANSFERASE EPSE-RELATED"/>
    <property type="match status" value="1"/>
</dbReference>
<comment type="similarity">
    <text evidence="1">Belongs to the glycosyltransferase 2 family.</text>
</comment>
<evidence type="ECO:0000313" key="6">
    <source>
        <dbReference type="Proteomes" id="UP000291269"/>
    </source>
</evidence>
<name>A0A4Q2KCD8_9FIRM</name>
<dbReference type="Pfam" id="PF00535">
    <property type="entry name" value="Glycos_transf_2"/>
    <property type="match status" value="1"/>
</dbReference>
<dbReference type="PANTHER" id="PTHR43685">
    <property type="entry name" value="GLYCOSYLTRANSFERASE"/>
    <property type="match status" value="1"/>
</dbReference>
<keyword evidence="6" id="KW-1185">Reference proteome</keyword>